<evidence type="ECO:0000256" key="1">
    <source>
        <dbReference type="ARBA" id="ARBA00023170"/>
    </source>
</evidence>
<gene>
    <name evidence="5" type="ORF">CHLRE_09g393650v5</name>
</gene>
<feature type="region of interest" description="Disordered" evidence="3">
    <location>
        <begin position="393"/>
        <end position="414"/>
    </location>
</feature>
<proteinExistence type="predicted"/>
<dbReference type="Pfam" id="PF07714">
    <property type="entry name" value="PK_Tyr_Ser-Thr"/>
    <property type="match status" value="1"/>
</dbReference>
<evidence type="ECO:0000313" key="5">
    <source>
        <dbReference type="EMBL" id="PNW78527.1"/>
    </source>
</evidence>
<dbReference type="ExpressionAtlas" id="A0A2K3DDD0">
    <property type="expression patterns" value="differential"/>
</dbReference>
<dbReference type="InterPro" id="IPR008266">
    <property type="entry name" value="Tyr_kinase_AS"/>
</dbReference>
<evidence type="ECO:0000259" key="4">
    <source>
        <dbReference type="PROSITE" id="PS50011"/>
    </source>
</evidence>
<dbReference type="SUPFAM" id="SSF55781">
    <property type="entry name" value="GAF domain-like"/>
    <property type="match status" value="1"/>
</dbReference>
<sequence>MGNCVSACAGRAEPYKAPVGGKDVAAEPKHLDVVGGKVHVKGDKPCIDSAAVESELIQNVLDHENGPAKGMPYQVHYLGPPVPPCEDQRLATIRALDKVGPSSPEEDPEIGSILRLCTSMFQAPVALVALFDSKRVYISGSEGNVIPCGDFPWRWTLCAWSLAYNNAQCLVIPDTLQDARFRENAKVTGYPGVRFYCGAPLIASNGHRLGTICFADVAARPGFDAASCSVMNNLSELVVRHLEKDVALKLKSRDNDALKATYGQLQRTLDCFDHCVVLVDVSMPGWKVLHMNAAWSKLTGVERVDVLSRPLCEIFEGAEGMGLPNPELEKAAHKCYDFQVTGAKLKLPSAVGAPKGGFVLTFRPASREGLDEHVVPIGVPAFLRTSGLSNTSSSGEHASSASASGIMSGDGGSAEPLASSARRFYFMSVDLAGRAMSSKSSSVMSAATSTWSTGSSEVVEGLELGHLLGKGSFGSVYFGTWMGTSVAVKVMDTDVRKALRGAGSVGAAAMEAILGQQLRHPNVVATLKWAARRLDRPGATTSLMSSMDVTAADEAGEKSKAKAAPVAPAAVTPAPAEDAAPAHANASGESPWPVINFADSQIHALEEIRTGGPNTCTNNTTGAANATKSSAVNLSTDWPALRPSLDEKNHGATEHTGSALVTPGGPDNKDSDSYAANLVQTWIIMEFCDRGSLQEAIDRGWLRTERSALSGGPNLPAVLATAREVAAAMSYLHANSVVHGDLSGWNVMLASAGAAAAEGGRGFVAKVADFGLSRTLEIRSKMQTANYGTLSHMPPELVLNGTVSRAVDVYSFGVLLWQMYTGSRPWSGLTHSQIIMMISKGEARLVFPPGTPKTYEALMRACTATKPEERPAFSDVVKQLEEMQEELKTAGFLE</sequence>
<dbReference type="InterPro" id="IPR051681">
    <property type="entry name" value="Ser/Thr_Kinases-Pseudokinases"/>
</dbReference>
<feature type="region of interest" description="Disordered" evidence="3">
    <location>
        <begin position="645"/>
        <end position="668"/>
    </location>
</feature>
<dbReference type="InterPro" id="IPR001245">
    <property type="entry name" value="Ser-Thr/Tyr_kinase_cat_dom"/>
</dbReference>
<dbReference type="GO" id="GO:0004674">
    <property type="term" value="F:protein serine/threonine kinase activity"/>
    <property type="evidence" value="ECO:0000318"/>
    <property type="project" value="GO_Central"/>
</dbReference>
<dbReference type="SUPFAM" id="SSF56112">
    <property type="entry name" value="Protein kinase-like (PK-like)"/>
    <property type="match status" value="1"/>
</dbReference>
<dbReference type="InParanoid" id="A0A2K3DDD0"/>
<dbReference type="PROSITE" id="PS50011">
    <property type="entry name" value="PROTEIN_KINASE_DOM"/>
    <property type="match status" value="1"/>
</dbReference>
<feature type="compositionally biased region" description="Low complexity" evidence="3">
    <location>
        <begin position="562"/>
        <end position="586"/>
    </location>
</feature>
<dbReference type="AlphaFoldDB" id="A0A2K3DDD0"/>
<dbReference type="PROSITE" id="PS00109">
    <property type="entry name" value="PROTEIN_KINASE_TYR"/>
    <property type="match status" value="1"/>
</dbReference>
<dbReference type="Gene3D" id="3.30.450.40">
    <property type="match status" value="1"/>
</dbReference>
<evidence type="ECO:0000313" key="6">
    <source>
        <dbReference type="Proteomes" id="UP000006906"/>
    </source>
</evidence>
<dbReference type="InterPro" id="IPR011009">
    <property type="entry name" value="Kinase-like_dom_sf"/>
</dbReference>
<dbReference type="InterPro" id="IPR003018">
    <property type="entry name" value="GAF"/>
</dbReference>
<keyword evidence="2" id="KW-0067">ATP-binding</keyword>
<dbReference type="Proteomes" id="UP000006906">
    <property type="component" value="Chromosome 9"/>
</dbReference>
<reference evidence="5 6" key="1">
    <citation type="journal article" date="2007" name="Science">
        <title>The Chlamydomonas genome reveals the evolution of key animal and plant functions.</title>
        <authorList>
            <person name="Merchant S.S."/>
            <person name="Prochnik S.E."/>
            <person name="Vallon O."/>
            <person name="Harris E.H."/>
            <person name="Karpowicz S.J."/>
            <person name="Witman G.B."/>
            <person name="Terry A."/>
            <person name="Salamov A."/>
            <person name="Fritz-Laylin L.K."/>
            <person name="Marechal-Drouard L."/>
            <person name="Marshall W.F."/>
            <person name="Qu L.H."/>
            <person name="Nelson D.R."/>
            <person name="Sanderfoot A.A."/>
            <person name="Spalding M.H."/>
            <person name="Kapitonov V.V."/>
            <person name="Ren Q."/>
            <person name="Ferris P."/>
            <person name="Lindquist E."/>
            <person name="Shapiro H."/>
            <person name="Lucas S.M."/>
            <person name="Grimwood J."/>
            <person name="Schmutz J."/>
            <person name="Cardol P."/>
            <person name="Cerutti H."/>
            <person name="Chanfreau G."/>
            <person name="Chen C.L."/>
            <person name="Cognat V."/>
            <person name="Croft M.T."/>
            <person name="Dent R."/>
            <person name="Dutcher S."/>
            <person name="Fernandez E."/>
            <person name="Fukuzawa H."/>
            <person name="Gonzalez-Ballester D."/>
            <person name="Gonzalez-Halphen D."/>
            <person name="Hallmann A."/>
            <person name="Hanikenne M."/>
            <person name="Hippler M."/>
            <person name="Inwood W."/>
            <person name="Jabbari K."/>
            <person name="Kalanon M."/>
            <person name="Kuras R."/>
            <person name="Lefebvre P.A."/>
            <person name="Lemaire S.D."/>
            <person name="Lobanov A.V."/>
            <person name="Lohr M."/>
            <person name="Manuell A."/>
            <person name="Meier I."/>
            <person name="Mets L."/>
            <person name="Mittag M."/>
            <person name="Mittelmeier T."/>
            <person name="Moroney J.V."/>
            <person name="Moseley J."/>
            <person name="Napoli C."/>
            <person name="Nedelcu A.M."/>
            <person name="Niyogi K."/>
            <person name="Novoselov S.V."/>
            <person name="Paulsen I.T."/>
            <person name="Pazour G."/>
            <person name="Purton S."/>
            <person name="Ral J.P."/>
            <person name="Riano-Pachon D.M."/>
            <person name="Riekhof W."/>
            <person name="Rymarquis L."/>
            <person name="Schroda M."/>
            <person name="Stern D."/>
            <person name="Umen J."/>
            <person name="Willows R."/>
            <person name="Wilson N."/>
            <person name="Zimmer S.L."/>
            <person name="Allmer J."/>
            <person name="Balk J."/>
            <person name="Bisova K."/>
            <person name="Chen C.J."/>
            <person name="Elias M."/>
            <person name="Gendler K."/>
            <person name="Hauser C."/>
            <person name="Lamb M.R."/>
            <person name="Ledford H."/>
            <person name="Long J.C."/>
            <person name="Minagawa J."/>
            <person name="Page M.D."/>
            <person name="Pan J."/>
            <person name="Pootakham W."/>
            <person name="Roje S."/>
            <person name="Rose A."/>
            <person name="Stahlberg E."/>
            <person name="Terauchi A.M."/>
            <person name="Yang P."/>
            <person name="Ball S."/>
            <person name="Bowler C."/>
            <person name="Dieckmann C.L."/>
            <person name="Gladyshev V.N."/>
            <person name="Green P."/>
            <person name="Jorgensen R."/>
            <person name="Mayfield S."/>
            <person name="Mueller-Roeber B."/>
            <person name="Rajamani S."/>
            <person name="Sayre R.T."/>
            <person name="Brokstein P."/>
            <person name="Dubchak I."/>
            <person name="Goodstein D."/>
            <person name="Hornick L."/>
            <person name="Huang Y.W."/>
            <person name="Jhaveri J."/>
            <person name="Luo Y."/>
            <person name="Martinez D."/>
            <person name="Ngau W.C."/>
            <person name="Otillar B."/>
            <person name="Poliakov A."/>
            <person name="Porter A."/>
            <person name="Szajkowski L."/>
            <person name="Werner G."/>
            <person name="Zhou K."/>
            <person name="Grigoriev I.V."/>
            <person name="Rokhsar D.S."/>
            <person name="Grossman A.R."/>
        </authorList>
    </citation>
    <scope>NUCLEOTIDE SEQUENCE [LARGE SCALE GENOMIC DNA]</scope>
    <source>
        <strain evidence="6">CC-503</strain>
    </source>
</reference>
<dbReference type="PROSITE" id="PS00107">
    <property type="entry name" value="PROTEIN_KINASE_ATP"/>
    <property type="match status" value="1"/>
</dbReference>
<accession>A0A2K3DDD0</accession>
<dbReference type="Gene3D" id="1.10.510.10">
    <property type="entry name" value="Transferase(Phosphotransferase) domain 1"/>
    <property type="match status" value="1"/>
</dbReference>
<feature type="compositionally biased region" description="Low complexity" evidence="3">
    <location>
        <begin position="393"/>
        <end position="407"/>
    </location>
</feature>
<keyword evidence="6" id="KW-1185">Reference proteome</keyword>
<protein>
    <recommendedName>
        <fullName evidence="4">Protein kinase domain-containing protein</fullName>
    </recommendedName>
</protein>
<evidence type="ECO:0000256" key="2">
    <source>
        <dbReference type="PROSITE-ProRule" id="PRU10141"/>
    </source>
</evidence>
<dbReference type="InterPro" id="IPR029016">
    <property type="entry name" value="GAF-like_dom_sf"/>
</dbReference>
<dbReference type="InterPro" id="IPR017441">
    <property type="entry name" value="Protein_kinase_ATP_BS"/>
</dbReference>
<feature type="region of interest" description="Disordered" evidence="3">
    <location>
        <begin position="554"/>
        <end position="592"/>
    </location>
</feature>
<keyword evidence="1" id="KW-0675">Receptor</keyword>
<name>A0A2K3DDD0_CHLRE</name>
<feature type="domain" description="Protein kinase" evidence="4">
    <location>
        <begin position="462"/>
        <end position="887"/>
    </location>
</feature>
<feature type="binding site" evidence="2">
    <location>
        <position position="489"/>
    </location>
    <ligand>
        <name>ATP</name>
        <dbReference type="ChEBI" id="CHEBI:30616"/>
    </ligand>
</feature>
<dbReference type="Gramene" id="PNW78527">
    <property type="protein sequence ID" value="PNW78527"/>
    <property type="gene ID" value="CHLRE_09g393650v5"/>
</dbReference>
<dbReference type="PANTHER" id="PTHR44329">
    <property type="entry name" value="SERINE/THREONINE-PROTEIN KINASE TNNI3K-RELATED"/>
    <property type="match status" value="1"/>
</dbReference>
<dbReference type="OrthoDB" id="544619at2759"/>
<evidence type="ECO:0000256" key="3">
    <source>
        <dbReference type="SAM" id="MobiDB-lite"/>
    </source>
</evidence>
<dbReference type="InterPro" id="IPR000719">
    <property type="entry name" value="Prot_kinase_dom"/>
</dbReference>
<dbReference type="PANTHER" id="PTHR44329:SF214">
    <property type="entry name" value="PROTEIN KINASE DOMAIN-CONTAINING PROTEIN"/>
    <property type="match status" value="1"/>
</dbReference>
<dbReference type="KEGG" id="cre:CHLRE_09g393650v5"/>
<dbReference type="GO" id="GO:0005524">
    <property type="term" value="F:ATP binding"/>
    <property type="evidence" value="ECO:0007669"/>
    <property type="project" value="UniProtKB-UniRule"/>
</dbReference>
<dbReference type="GO" id="GO:0007165">
    <property type="term" value="P:signal transduction"/>
    <property type="evidence" value="ECO:0000318"/>
    <property type="project" value="GO_Central"/>
</dbReference>
<dbReference type="Gene3D" id="3.30.200.20">
    <property type="entry name" value="Phosphorylase Kinase, domain 1"/>
    <property type="match status" value="1"/>
</dbReference>
<keyword evidence="2" id="KW-0547">Nucleotide-binding</keyword>
<dbReference type="RefSeq" id="XP_042920944.1">
    <property type="nucleotide sequence ID" value="XM_043065684.1"/>
</dbReference>
<dbReference type="EMBL" id="CM008970">
    <property type="protein sequence ID" value="PNW78527.1"/>
    <property type="molecule type" value="Genomic_DNA"/>
</dbReference>
<dbReference type="SMART" id="SM00065">
    <property type="entry name" value="GAF"/>
    <property type="match status" value="1"/>
</dbReference>
<dbReference type="GeneID" id="5720120"/>
<organism evidence="5 6">
    <name type="scientific">Chlamydomonas reinhardtii</name>
    <name type="common">Chlamydomonas smithii</name>
    <dbReference type="NCBI Taxonomy" id="3055"/>
    <lineage>
        <taxon>Eukaryota</taxon>
        <taxon>Viridiplantae</taxon>
        <taxon>Chlorophyta</taxon>
        <taxon>core chlorophytes</taxon>
        <taxon>Chlorophyceae</taxon>
        <taxon>CS clade</taxon>
        <taxon>Chlamydomonadales</taxon>
        <taxon>Chlamydomonadaceae</taxon>
        <taxon>Chlamydomonas</taxon>
    </lineage>
</organism>